<organism evidence="1 2">
    <name type="scientific">Romanomermis culicivorax</name>
    <name type="common">Nematode worm</name>
    <dbReference type="NCBI Taxonomy" id="13658"/>
    <lineage>
        <taxon>Eukaryota</taxon>
        <taxon>Metazoa</taxon>
        <taxon>Ecdysozoa</taxon>
        <taxon>Nematoda</taxon>
        <taxon>Enoplea</taxon>
        <taxon>Dorylaimia</taxon>
        <taxon>Mermithida</taxon>
        <taxon>Mermithoidea</taxon>
        <taxon>Mermithidae</taxon>
        <taxon>Romanomermis</taxon>
    </lineage>
</organism>
<keyword evidence="1" id="KW-1185">Reference proteome</keyword>
<accession>A0A915HKZ4</accession>
<dbReference type="AlphaFoldDB" id="A0A915HKZ4"/>
<dbReference type="WBParaSite" id="nRc.2.0.1.t02012-RA">
    <property type="protein sequence ID" value="nRc.2.0.1.t02012-RA"/>
    <property type="gene ID" value="nRc.2.0.1.g02012"/>
</dbReference>
<sequence length="128" mass="14809">MYSLERFAAALFQHRPFRQLANQRLPALREMNVFRKIDSQSLGFENPNNFLNIFVLQWILFCGIQSISELQCYALIFNFALQCQSALGPLLNFLFGGFFAKKYIFHLLLGFTISSHMTHGDSHGNRSR</sequence>
<name>A0A915HKZ4_ROMCU</name>
<reference evidence="2" key="1">
    <citation type="submission" date="2022-11" db="UniProtKB">
        <authorList>
            <consortium name="WormBaseParasite"/>
        </authorList>
    </citation>
    <scope>IDENTIFICATION</scope>
</reference>
<evidence type="ECO:0000313" key="1">
    <source>
        <dbReference type="Proteomes" id="UP000887565"/>
    </source>
</evidence>
<protein>
    <submittedName>
        <fullName evidence="2">Uncharacterized protein</fullName>
    </submittedName>
</protein>
<dbReference type="Proteomes" id="UP000887565">
    <property type="component" value="Unplaced"/>
</dbReference>
<evidence type="ECO:0000313" key="2">
    <source>
        <dbReference type="WBParaSite" id="nRc.2.0.1.t02012-RA"/>
    </source>
</evidence>
<proteinExistence type="predicted"/>